<dbReference type="SMART" id="SM00066">
    <property type="entry name" value="GAL4"/>
    <property type="match status" value="1"/>
</dbReference>
<reference evidence="7 8" key="1">
    <citation type="submission" date="2024-07" db="EMBL/GenBank/DDBJ databases">
        <title>Section-level genome sequencing and comparative genomics of Aspergillus sections Usti and Cavernicolus.</title>
        <authorList>
            <consortium name="Lawrence Berkeley National Laboratory"/>
            <person name="Nybo J.L."/>
            <person name="Vesth T.C."/>
            <person name="Theobald S."/>
            <person name="Frisvad J.C."/>
            <person name="Larsen T.O."/>
            <person name="Kjaerboelling I."/>
            <person name="Rothschild-Mancinelli K."/>
            <person name="Lyhne E.K."/>
            <person name="Kogle M.E."/>
            <person name="Barry K."/>
            <person name="Clum A."/>
            <person name="Na H."/>
            <person name="Ledsgaard L."/>
            <person name="Lin J."/>
            <person name="Lipzen A."/>
            <person name="Kuo A."/>
            <person name="Riley R."/>
            <person name="Mondo S."/>
            <person name="LaButti K."/>
            <person name="Haridas S."/>
            <person name="Pangalinan J."/>
            <person name="Salamov A.A."/>
            <person name="Simmons B.A."/>
            <person name="Magnuson J.K."/>
            <person name="Chen J."/>
            <person name="Drula E."/>
            <person name="Henrissat B."/>
            <person name="Wiebenga A."/>
            <person name="Lubbers R.J."/>
            <person name="Gomes A.C."/>
            <person name="Makela M.R."/>
            <person name="Stajich J."/>
            <person name="Grigoriev I.V."/>
            <person name="Mortensen U.H."/>
            <person name="De vries R.P."/>
            <person name="Baker S.E."/>
            <person name="Andersen M.R."/>
        </authorList>
    </citation>
    <scope>NUCLEOTIDE SEQUENCE [LARGE SCALE GENOMIC DNA]</scope>
    <source>
        <strain evidence="7 8">CBS 600.67</strain>
    </source>
</reference>
<feature type="region of interest" description="Disordered" evidence="5">
    <location>
        <begin position="50"/>
        <end position="72"/>
    </location>
</feature>
<evidence type="ECO:0000256" key="2">
    <source>
        <dbReference type="ARBA" id="ARBA00023125"/>
    </source>
</evidence>
<comment type="caution">
    <text evidence="7">The sequence shown here is derived from an EMBL/GenBank/DDBJ whole genome shotgun (WGS) entry which is preliminary data.</text>
</comment>
<keyword evidence="8" id="KW-1185">Reference proteome</keyword>
<dbReference type="Proteomes" id="UP001610335">
    <property type="component" value="Unassembled WGS sequence"/>
</dbReference>
<evidence type="ECO:0000313" key="8">
    <source>
        <dbReference type="Proteomes" id="UP001610335"/>
    </source>
</evidence>
<evidence type="ECO:0000256" key="4">
    <source>
        <dbReference type="ARBA" id="ARBA00023242"/>
    </source>
</evidence>
<feature type="domain" description="Zn(2)-C6 fungal-type" evidence="6">
    <location>
        <begin position="7"/>
        <end position="35"/>
    </location>
</feature>
<name>A0ABR4IC19_9EURO</name>
<dbReference type="PANTHER" id="PTHR38111">
    <property type="entry name" value="ZN(2)-C6 FUNGAL-TYPE DOMAIN-CONTAINING PROTEIN-RELATED"/>
    <property type="match status" value="1"/>
</dbReference>
<dbReference type="InterPro" id="IPR036864">
    <property type="entry name" value="Zn2-C6_fun-type_DNA-bd_sf"/>
</dbReference>
<dbReference type="Pfam" id="PF11951">
    <property type="entry name" value="Fungal_trans_2"/>
    <property type="match status" value="1"/>
</dbReference>
<keyword evidence="1" id="KW-0805">Transcription regulation</keyword>
<dbReference type="CDD" id="cd00067">
    <property type="entry name" value="GAL4"/>
    <property type="match status" value="1"/>
</dbReference>
<dbReference type="PANTHER" id="PTHR38111:SF5">
    <property type="entry name" value="TRANSCRIPTION FACTOR DOMAIN-CONTAINING PROTEIN"/>
    <property type="match status" value="1"/>
</dbReference>
<sequence length="464" mass="52822">MVQRSTGCLLCIKRRVKCDERLPGCMRCETYGNLCPGYERGFKFVTAKPYRSKRQPTPSSFGDEQSYASATPKRSHKVDYQFNALKKARLQLPGLEDLNVTQCLNILTDEISQPFPTTSGYVISRWFLLFPSLYGRSRTLDSAMKAFVARHIGNVTLNKQAVQYARSAYVEALNRLRFSLNDSSQCISSEVYCAVLLLCLYELFADTDRGDVWMTHTKGLIHLTKARGRSCYQTELDCILLKASRGLIVMYSIFGGEECLLASDDWHCVMRQHYNPGLSVKFNHLLEEFFAYFTLSPGLVHQLYSLKGADFTDPTTLARVSEMLENALGMQQKLVSWYDKFTNTTHVPHEVLSSKGDTIYPTVLWYSDVNSAIVYCSYYSYMVLIHEILGTCGYPGEHGAMVAYYRDQICKSVEYTAQGLLGPYRMGLSLRVAYEVSDPITKEWISGCLKNFSEFYATIREENF</sequence>
<evidence type="ECO:0000256" key="3">
    <source>
        <dbReference type="ARBA" id="ARBA00023163"/>
    </source>
</evidence>
<evidence type="ECO:0000256" key="5">
    <source>
        <dbReference type="SAM" id="MobiDB-lite"/>
    </source>
</evidence>
<evidence type="ECO:0000259" key="6">
    <source>
        <dbReference type="PROSITE" id="PS50048"/>
    </source>
</evidence>
<evidence type="ECO:0000313" key="7">
    <source>
        <dbReference type="EMBL" id="KAL2825290.1"/>
    </source>
</evidence>
<dbReference type="Pfam" id="PF00172">
    <property type="entry name" value="Zn_clus"/>
    <property type="match status" value="1"/>
</dbReference>
<keyword evidence="2" id="KW-0238">DNA-binding</keyword>
<keyword evidence="3" id="KW-0804">Transcription</keyword>
<dbReference type="InterPro" id="IPR001138">
    <property type="entry name" value="Zn2Cys6_DnaBD"/>
</dbReference>
<feature type="compositionally biased region" description="Polar residues" evidence="5">
    <location>
        <begin position="55"/>
        <end position="69"/>
    </location>
</feature>
<proteinExistence type="predicted"/>
<accession>A0ABR4IC19</accession>
<dbReference type="Gene3D" id="4.10.240.10">
    <property type="entry name" value="Zn(2)-C6 fungal-type DNA-binding domain"/>
    <property type="match status" value="1"/>
</dbReference>
<dbReference type="SUPFAM" id="SSF57701">
    <property type="entry name" value="Zn2/Cys6 DNA-binding domain"/>
    <property type="match status" value="1"/>
</dbReference>
<protein>
    <recommendedName>
        <fullName evidence="6">Zn(2)-C6 fungal-type domain-containing protein</fullName>
    </recommendedName>
</protein>
<dbReference type="InterPro" id="IPR021858">
    <property type="entry name" value="Fun_TF"/>
</dbReference>
<gene>
    <name evidence="7" type="ORF">BDW59DRAFT_73765</name>
</gene>
<dbReference type="InterPro" id="IPR053178">
    <property type="entry name" value="Osmoadaptation_assoc"/>
</dbReference>
<organism evidence="7 8">
    <name type="scientific">Aspergillus cavernicola</name>
    <dbReference type="NCBI Taxonomy" id="176166"/>
    <lineage>
        <taxon>Eukaryota</taxon>
        <taxon>Fungi</taxon>
        <taxon>Dikarya</taxon>
        <taxon>Ascomycota</taxon>
        <taxon>Pezizomycotina</taxon>
        <taxon>Eurotiomycetes</taxon>
        <taxon>Eurotiomycetidae</taxon>
        <taxon>Eurotiales</taxon>
        <taxon>Aspergillaceae</taxon>
        <taxon>Aspergillus</taxon>
        <taxon>Aspergillus subgen. Nidulantes</taxon>
    </lineage>
</organism>
<dbReference type="PROSITE" id="PS50048">
    <property type="entry name" value="ZN2_CY6_FUNGAL_2"/>
    <property type="match status" value="1"/>
</dbReference>
<keyword evidence="4" id="KW-0539">Nucleus</keyword>
<evidence type="ECO:0000256" key="1">
    <source>
        <dbReference type="ARBA" id="ARBA00023015"/>
    </source>
</evidence>
<dbReference type="EMBL" id="JBFXLS010000037">
    <property type="protein sequence ID" value="KAL2825290.1"/>
    <property type="molecule type" value="Genomic_DNA"/>
</dbReference>